<keyword evidence="2" id="KW-1185">Reference proteome</keyword>
<dbReference type="SUPFAM" id="SSF51126">
    <property type="entry name" value="Pectin lyase-like"/>
    <property type="match status" value="1"/>
</dbReference>
<dbReference type="InterPro" id="IPR011050">
    <property type="entry name" value="Pectin_lyase_fold/virulence"/>
</dbReference>
<dbReference type="GO" id="GO:0030599">
    <property type="term" value="F:pectinesterase activity"/>
    <property type="evidence" value="ECO:0007669"/>
    <property type="project" value="TreeGrafter"/>
</dbReference>
<evidence type="ECO:0000313" key="1">
    <source>
        <dbReference type="EMBL" id="KAK7392089.1"/>
    </source>
</evidence>
<reference evidence="1 2" key="1">
    <citation type="submission" date="2024-01" db="EMBL/GenBank/DDBJ databases">
        <title>The genomes of 5 underutilized Papilionoideae crops provide insights into root nodulation and disease resistanc.</title>
        <authorList>
            <person name="Jiang F."/>
        </authorList>
    </citation>
    <scope>NUCLEOTIDE SEQUENCE [LARGE SCALE GENOMIC DNA]</scope>
    <source>
        <strain evidence="1">DUOXIRENSHENG_FW03</strain>
        <tissue evidence="1">Leaves</tissue>
    </source>
</reference>
<dbReference type="PANTHER" id="PTHR31321:SF120">
    <property type="entry name" value="PECTINESTERASE 52-RELATED"/>
    <property type="match status" value="1"/>
</dbReference>
<comment type="caution">
    <text evidence="1">The sequence shown here is derived from an EMBL/GenBank/DDBJ whole genome shotgun (WGS) entry which is preliminary data.</text>
</comment>
<dbReference type="Proteomes" id="UP001386955">
    <property type="component" value="Unassembled WGS sequence"/>
</dbReference>
<protein>
    <submittedName>
        <fullName evidence="1">Uncharacterized protein</fullName>
    </submittedName>
</protein>
<sequence>MNKADLFTGVLALGGFATVARLMNDVLLFECRSMPLEKLTEDSVFEMWKKHDGMAIRVTCSRANDCGGTYVSRTIAVDQSGKSDFHTIQAAIDFVPTNNNQLVQCWERVEFAITKEKDCVLNVTASGSITAQARDSDNDPNGFVFKGGSAVGPGANTSKPVPWMKKLSFSDSERQFSKRLFINHDDWLTKLPLK</sequence>
<dbReference type="EMBL" id="JAYMYS010000005">
    <property type="protein sequence ID" value="KAK7392089.1"/>
    <property type="molecule type" value="Genomic_DNA"/>
</dbReference>
<dbReference type="PANTHER" id="PTHR31321">
    <property type="entry name" value="ACYL-COA THIOESTER HYDROLASE YBHC-RELATED"/>
    <property type="match status" value="1"/>
</dbReference>
<evidence type="ECO:0000313" key="2">
    <source>
        <dbReference type="Proteomes" id="UP001386955"/>
    </source>
</evidence>
<name>A0AAN9S9J4_PSOTE</name>
<proteinExistence type="predicted"/>
<gene>
    <name evidence="1" type="ORF">VNO78_20516</name>
</gene>
<dbReference type="GO" id="GO:0045490">
    <property type="term" value="P:pectin catabolic process"/>
    <property type="evidence" value="ECO:0007669"/>
    <property type="project" value="TreeGrafter"/>
</dbReference>
<dbReference type="AlphaFoldDB" id="A0AAN9S9J4"/>
<organism evidence="1 2">
    <name type="scientific">Psophocarpus tetragonolobus</name>
    <name type="common">Winged bean</name>
    <name type="synonym">Dolichos tetragonolobus</name>
    <dbReference type="NCBI Taxonomy" id="3891"/>
    <lineage>
        <taxon>Eukaryota</taxon>
        <taxon>Viridiplantae</taxon>
        <taxon>Streptophyta</taxon>
        <taxon>Embryophyta</taxon>
        <taxon>Tracheophyta</taxon>
        <taxon>Spermatophyta</taxon>
        <taxon>Magnoliopsida</taxon>
        <taxon>eudicotyledons</taxon>
        <taxon>Gunneridae</taxon>
        <taxon>Pentapetalae</taxon>
        <taxon>rosids</taxon>
        <taxon>fabids</taxon>
        <taxon>Fabales</taxon>
        <taxon>Fabaceae</taxon>
        <taxon>Papilionoideae</taxon>
        <taxon>50 kb inversion clade</taxon>
        <taxon>NPAAA clade</taxon>
        <taxon>indigoferoid/millettioid clade</taxon>
        <taxon>Phaseoleae</taxon>
        <taxon>Psophocarpus</taxon>
    </lineage>
</organism>
<accession>A0AAN9S9J4</accession>